<dbReference type="EMBL" id="JARKIE010000081">
    <property type="protein sequence ID" value="KAJ7688149.1"/>
    <property type="molecule type" value="Genomic_DNA"/>
</dbReference>
<dbReference type="InterPro" id="IPR041539">
    <property type="entry name" value="CxC5"/>
</dbReference>
<dbReference type="AlphaFoldDB" id="A0AAD7DC25"/>
<protein>
    <recommendedName>
        <fullName evidence="1">CxC5 like cysteine cluster associated with KDZ domain-containing protein</fullName>
    </recommendedName>
</protein>
<organism evidence="2 3">
    <name type="scientific">Mycena rosella</name>
    <name type="common">Pink bonnet</name>
    <name type="synonym">Agaricus rosellus</name>
    <dbReference type="NCBI Taxonomy" id="1033263"/>
    <lineage>
        <taxon>Eukaryota</taxon>
        <taxon>Fungi</taxon>
        <taxon>Dikarya</taxon>
        <taxon>Basidiomycota</taxon>
        <taxon>Agaricomycotina</taxon>
        <taxon>Agaricomycetes</taxon>
        <taxon>Agaricomycetidae</taxon>
        <taxon>Agaricales</taxon>
        <taxon>Marasmiineae</taxon>
        <taxon>Mycenaceae</taxon>
        <taxon>Mycena</taxon>
    </lineage>
</organism>
<evidence type="ECO:0000259" key="1">
    <source>
        <dbReference type="Pfam" id="PF18718"/>
    </source>
</evidence>
<dbReference type="Proteomes" id="UP001221757">
    <property type="component" value="Unassembled WGS sequence"/>
</dbReference>
<name>A0AAD7DC25_MYCRO</name>
<evidence type="ECO:0000313" key="3">
    <source>
        <dbReference type="Proteomes" id="UP001221757"/>
    </source>
</evidence>
<comment type="caution">
    <text evidence="2">The sequence shown here is derived from an EMBL/GenBank/DDBJ whole genome shotgun (WGS) entry which is preliminary data.</text>
</comment>
<evidence type="ECO:0000313" key="2">
    <source>
        <dbReference type="EMBL" id="KAJ7688149.1"/>
    </source>
</evidence>
<sequence>MTRRIWPEITSTQRGASLPDLLPLYITKFLASVLQLDQDVIQLCWIAFHDFIERADLEILAADDDMFHLHGLENNIGSIFYAGAAPIFAPYKQCPRLGCANAPLECLTRYYHNYSVQNASAPDSERVYYEQTSNMLHVFEHSFVERELCHLFEAEMAVAQQEQLVLPHGGLQKLRFICAMDDRNYFMAGTGQEMWAHACDNCMKKWITPDGIVSQTTYLLGLPMVLPLAILAATYTTAKPACKALKIAFAMGILTRS</sequence>
<accession>A0AAD7DC25</accession>
<keyword evidence="3" id="KW-1185">Reference proteome</keyword>
<proteinExistence type="predicted"/>
<feature type="domain" description="CxC5 like cysteine cluster associated with KDZ" evidence="1">
    <location>
        <begin position="105"/>
        <end position="159"/>
    </location>
</feature>
<gene>
    <name evidence="2" type="ORF">B0H17DRAFT_1135801</name>
</gene>
<dbReference type="Pfam" id="PF18718">
    <property type="entry name" value="CxC5"/>
    <property type="match status" value="1"/>
</dbReference>
<reference evidence="2" key="1">
    <citation type="submission" date="2023-03" db="EMBL/GenBank/DDBJ databases">
        <title>Massive genome expansion in bonnet fungi (Mycena s.s.) driven by repeated elements and novel gene families across ecological guilds.</title>
        <authorList>
            <consortium name="Lawrence Berkeley National Laboratory"/>
            <person name="Harder C.B."/>
            <person name="Miyauchi S."/>
            <person name="Viragh M."/>
            <person name="Kuo A."/>
            <person name="Thoen E."/>
            <person name="Andreopoulos B."/>
            <person name="Lu D."/>
            <person name="Skrede I."/>
            <person name="Drula E."/>
            <person name="Henrissat B."/>
            <person name="Morin E."/>
            <person name="Kohler A."/>
            <person name="Barry K."/>
            <person name="LaButti K."/>
            <person name="Morin E."/>
            <person name="Salamov A."/>
            <person name="Lipzen A."/>
            <person name="Mereny Z."/>
            <person name="Hegedus B."/>
            <person name="Baldrian P."/>
            <person name="Stursova M."/>
            <person name="Weitz H."/>
            <person name="Taylor A."/>
            <person name="Grigoriev I.V."/>
            <person name="Nagy L.G."/>
            <person name="Martin F."/>
            <person name="Kauserud H."/>
        </authorList>
    </citation>
    <scope>NUCLEOTIDE SEQUENCE</scope>
    <source>
        <strain evidence="2">CBHHK067</strain>
    </source>
</reference>